<protein>
    <submittedName>
        <fullName evidence="2">Uncharacterized protein</fullName>
    </submittedName>
</protein>
<evidence type="ECO:0000256" key="1">
    <source>
        <dbReference type="SAM" id="SignalP"/>
    </source>
</evidence>
<dbReference type="Proteomes" id="UP000494256">
    <property type="component" value="Unassembled WGS sequence"/>
</dbReference>
<evidence type="ECO:0000313" key="2">
    <source>
        <dbReference type="EMBL" id="CAB3244840.1"/>
    </source>
</evidence>
<accession>A0A8S1AG38</accession>
<dbReference type="PANTHER" id="PTHR21398:SF22">
    <property type="entry name" value="IP12060P-RELATED"/>
    <property type="match status" value="1"/>
</dbReference>
<keyword evidence="4" id="KW-1185">Reference proteome</keyword>
<evidence type="ECO:0000313" key="5">
    <source>
        <dbReference type="Proteomes" id="UP000494256"/>
    </source>
</evidence>
<dbReference type="Proteomes" id="UP000494106">
    <property type="component" value="Unassembled WGS sequence"/>
</dbReference>
<sequence length="201" mass="23459">MLVGTYVVIFMMVSRVISDQVVTKKRQKRYLLFTPNTQWGVYATVSVPLEMYQYVSVAWFFEANYYTVANATWFEPLLGDIYPQSRNREHRSIGERRDIVTRKLFYIFIENMLERQGYPGCPCLLRGICENADSHFLHNGLVGDLLYFILTPSTSISEDDIEDCYYEAEYDGLENNCEKYIEECPLNPLENISLNAEIDFT</sequence>
<dbReference type="AlphaFoldDB" id="A0A8S1AG38"/>
<dbReference type="Pfam" id="PF07841">
    <property type="entry name" value="DM4_12"/>
    <property type="match status" value="1"/>
</dbReference>
<feature type="chain" id="PRO_5036273071" evidence="1">
    <location>
        <begin position="19"/>
        <end position="201"/>
    </location>
</feature>
<reference evidence="4 5" key="1">
    <citation type="submission" date="2020-04" db="EMBL/GenBank/DDBJ databases">
        <authorList>
            <person name="Wallbank WR R."/>
            <person name="Pardo Diaz C."/>
            <person name="Kozak K."/>
            <person name="Martin S."/>
            <person name="Jiggins C."/>
            <person name="Moest M."/>
            <person name="Warren A I."/>
            <person name="Byers J.R.P. K."/>
            <person name="Montejo-Kovacevich G."/>
            <person name="Yen C E."/>
        </authorList>
    </citation>
    <scope>NUCLEOTIDE SEQUENCE [LARGE SCALE GENOMIC DNA]</scope>
</reference>
<organism evidence="2 4">
    <name type="scientific">Arctia plantaginis</name>
    <name type="common">Wood tiger moth</name>
    <name type="synonym">Phalaena plantaginis</name>
    <dbReference type="NCBI Taxonomy" id="874455"/>
    <lineage>
        <taxon>Eukaryota</taxon>
        <taxon>Metazoa</taxon>
        <taxon>Ecdysozoa</taxon>
        <taxon>Arthropoda</taxon>
        <taxon>Hexapoda</taxon>
        <taxon>Insecta</taxon>
        <taxon>Pterygota</taxon>
        <taxon>Neoptera</taxon>
        <taxon>Endopterygota</taxon>
        <taxon>Lepidoptera</taxon>
        <taxon>Glossata</taxon>
        <taxon>Ditrysia</taxon>
        <taxon>Noctuoidea</taxon>
        <taxon>Erebidae</taxon>
        <taxon>Arctiinae</taxon>
        <taxon>Arctia</taxon>
    </lineage>
</organism>
<feature type="signal peptide" evidence="1">
    <location>
        <begin position="1"/>
        <end position="18"/>
    </location>
</feature>
<proteinExistence type="predicted"/>
<name>A0A8S1AG38_ARCPL</name>
<keyword evidence="1" id="KW-0732">Signal</keyword>
<evidence type="ECO:0000313" key="3">
    <source>
        <dbReference type="EMBL" id="CAB3260563.1"/>
    </source>
</evidence>
<gene>
    <name evidence="2" type="ORF">APLA_LOCUS10182</name>
    <name evidence="3" type="ORF">APLA_LOCUS17051</name>
</gene>
<dbReference type="PANTHER" id="PTHR21398">
    <property type="entry name" value="AGAP007094-PA"/>
    <property type="match status" value="1"/>
</dbReference>
<comment type="caution">
    <text evidence="2">The sequence shown here is derived from an EMBL/GenBank/DDBJ whole genome shotgun (WGS) entry which is preliminary data.</text>
</comment>
<dbReference type="OrthoDB" id="7526931at2759"/>
<dbReference type="EMBL" id="CADEBD010000857">
    <property type="protein sequence ID" value="CAB3260563.1"/>
    <property type="molecule type" value="Genomic_DNA"/>
</dbReference>
<dbReference type="InterPro" id="IPR006631">
    <property type="entry name" value="DM4_12"/>
</dbReference>
<dbReference type="SMART" id="SM00718">
    <property type="entry name" value="DM4_12"/>
    <property type="match status" value="1"/>
</dbReference>
<evidence type="ECO:0000313" key="4">
    <source>
        <dbReference type="Proteomes" id="UP000494106"/>
    </source>
</evidence>
<dbReference type="EMBL" id="CADEBC010000522">
    <property type="protein sequence ID" value="CAB3244840.1"/>
    <property type="molecule type" value="Genomic_DNA"/>
</dbReference>